<feature type="binding site" evidence="5">
    <location>
        <position position="160"/>
    </location>
    <ligand>
        <name>[4Fe-4S] cluster</name>
        <dbReference type="ChEBI" id="CHEBI:49883"/>
    </ligand>
</feature>
<evidence type="ECO:0000256" key="1">
    <source>
        <dbReference type="ARBA" id="ARBA00022485"/>
    </source>
</evidence>
<keyword evidence="4 5" id="KW-0411">Iron-sulfur</keyword>
<evidence type="ECO:0000313" key="9">
    <source>
        <dbReference type="EMBL" id="AYN24548.1"/>
    </source>
</evidence>
<dbReference type="Gene3D" id="2.60.300.12">
    <property type="entry name" value="HesB-like domain"/>
    <property type="match status" value="1"/>
</dbReference>
<gene>
    <name evidence="5" type="primary">nfuA</name>
    <name evidence="9" type="ORF">D8S97_01000</name>
</gene>
<evidence type="ECO:0000256" key="3">
    <source>
        <dbReference type="ARBA" id="ARBA00023004"/>
    </source>
</evidence>
<accession>A0A3G2I6F9</accession>
<dbReference type="Pfam" id="PF01521">
    <property type="entry name" value="Fe-S_biosyn"/>
    <property type="match status" value="1"/>
</dbReference>
<evidence type="ECO:0000313" key="10">
    <source>
        <dbReference type="Proteomes" id="UP000271533"/>
    </source>
</evidence>
<dbReference type="SUPFAM" id="SSF117916">
    <property type="entry name" value="Fe-S cluster assembly (FSCA) domain-like"/>
    <property type="match status" value="1"/>
</dbReference>
<dbReference type="GO" id="GO:0051604">
    <property type="term" value="P:protein maturation"/>
    <property type="evidence" value="ECO:0007669"/>
    <property type="project" value="UniProtKB-UniRule"/>
</dbReference>
<evidence type="ECO:0000256" key="6">
    <source>
        <dbReference type="SAM" id="Coils"/>
    </source>
</evidence>
<dbReference type="SUPFAM" id="SSF89360">
    <property type="entry name" value="HesB-like domain"/>
    <property type="match status" value="1"/>
</dbReference>
<dbReference type="InterPro" id="IPR000361">
    <property type="entry name" value="ATAP_core_dom"/>
</dbReference>
<comment type="function">
    <text evidence="5">Involved in iron-sulfur cluster biogenesis. Binds a 4Fe-4S cluster, can transfer this cluster to apoproteins, and thereby intervenes in the maturation of Fe/S proteins. Could also act as a scaffold/chaperone for damaged Fe/S proteins.</text>
</comment>
<dbReference type="RefSeq" id="WP_158361052.1">
    <property type="nucleotide sequence ID" value="NZ_CP032759.1"/>
</dbReference>
<dbReference type="Pfam" id="PF01106">
    <property type="entry name" value="NifU"/>
    <property type="match status" value="1"/>
</dbReference>
<feature type="domain" description="Core" evidence="8">
    <location>
        <begin position="2"/>
        <end position="100"/>
    </location>
</feature>
<evidence type="ECO:0000256" key="5">
    <source>
        <dbReference type="HAMAP-Rule" id="MF_01637"/>
    </source>
</evidence>
<comment type="subunit">
    <text evidence="5">Homodimer.</text>
</comment>
<keyword evidence="6" id="KW-0175">Coiled coil</keyword>
<feature type="binding site" evidence="5">
    <location>
        <position position="157"/>
    </location>
    <ligand>
        <name>[4Fe-4S] cluster</name>
        <dbReference type="ChEBI" id="CHEBI:49883"/>
    </ligand>
</feature>
<feature type="domain" description="NIF system FeS cluster assembly NifU C-terminal" evidence="7">
    <location>
        <begin position="119"/>
        <end position="185"/>
    </location>
</feature>
<dbReference type="Proteomes" id="UP000271533">
    <property type="component" value="Chromosome"/>
</dbReference>
<comment type="cofactor">
    <cofactor evidence="5">
        <name>[4Fe-4S] cluster</name>
        <dbReference type="ChEBI" id="CHEBI:49883"/>
    </cofactor>
    <text evidence="5">Binds 1 [4Fe-4S] cluster per subunit. The cluster is presumably bound at the interface of two monomers.</text>
</comment>
<evidence type="ECO:0000256" key="4">
    <source>
        <dbReference type="ARBA" id="ARBA00023014"/>
    </source>
</evidence>
<sequence length="199" mass="22496">MINISDKAQKHFISLLSKEPFDTQIRVFIINPGTQNAECGVAYCTKDEVEKNDIKLNYNNFFVYVDQSIISFLKNSEIDLVVDNLGAQLTFKAPYAKQNILKNTVSSLKARIDSLKERIEKFLDTNINPQLSIHGGQVNLIKISENKTVFIQFSGGCNGCSMIGTTLKETVEKKILSFFPEIKKVTDQTNHLHGNHSFY</sequence>
<dbReference type="HAMAP" id="MF_01637">
    <property type="entry name" value="Fe_S_biogen_NfuA"/>
    <property type="match status" value="1"/>
</dbReference>
<dbReference type="InterPro" id="IPR001075">
    <property type="entry name" value="NIF_FeS_clus_asmbl_NifU_C"/>
</dbReference>
<evidence type="ECO:0000259" key="8">
    <source>
        <dbReference type="Pfam" id="PF01521"/>
    </source>
</evidence>
<protein>
    <recommendedName>
        <fullName evidence="5">Fe/S biogenesis protein NfuA</fullName>
    </recommendedName>
</protein>
<dbReference type="AlphaFoldDB" id="A0A3G2I6F9"/>
<keyword evidence="3 5" id="KW-0408">Iron</keyword>
<evidence type="ECO:0000259" key="7">
    <source>
        <dbReference type="Pfam" id="PF01106"/>
    </source>
</evidence>
<dbReference type="InterPro" id="IPR034904">
    <property type="entry name" value="FSCA_dom_sf"/>
</dbReference>
<dbReference type="InterPro" id="IPR017726">
    <property type="entry name" value="Fe/S_biogenesis_protein_NfuA"/>
</dbReference>
<comment type="similarity">
    <text evidence="5">Belongs to the NfuA family.</text>
</comment>
<name>A0A3G2I6F9_BUCRM</name>
<organism evidence="9 10">
    <name type="scientific">Buchnera aphidicola subsp. Rhopalosiphum maidis</name>
    <dbReference type="NCBI Taxonomy" id="118109"/>
    <lineage>
        <taxon>Bacteria</taxon>
        <taxon>Pseudomonadati</taxon>
        <taxon>Pseudomonadota</taxon>
        <taxon>Gammaproteobacteria</taxon>
        <taxon>Enterobacterales</taxon>
        <taxon>Erwiniaceae</taxon>
        <taxon>Buchnera</taxon>
    </lineage>
</organism>
<reference evidence="9 10" key="1">
    <citation type="submission" date="2018-10" db="EMBL/GenBank/DDBJ databases">
        <title>Genome sequence of the corn leaf aphid (Rhopalosiphum maidis Fitch).</title>
        <authorList>
            <person name="Chen W."/>
            <person name="Shakir S."/>
            <person name="Bigham M."/>
            <person name="Fei Z."/>
            <person name="Jander G."/>
        </authorList>
    </citation>
    <scope>NUCLEOTIDE SEQUENCE [LARGE SCALE GENOMIC DNA]</scope>
    <source>
        <strain evidence="9 10">BTI</strain>
    </source>
</reference>
<dbReference type="GO" id="GO:0016226">
    <property type="term" value="P:iron-sulfur cluster assembly"/>
    <property type="evidence" value="ECO:0007669"/>
    <property type="project" value="UniProtKB-UniRule"/>
</dbReference>
<keyword evidence="1 5" id="KW-0004">4Fe-4S</keyword>
<proteinExistence type="inferred from homology"/>
<evidence type="ECO:0000256" key="2">
    <source>
        <dbReference type="ARBA" id="ARBA00022723"/>
    </source>
</evidence>
<dbReference type="OrthoDB" id="9785450at2"/>
<dbReference type="GO" id="GO:0005506">
    <property type="term" value="F:iron ion binding"/>
    <property type="evidence" value="ECO:0007669"/>
    <property type="project" value="InterPro"/>
</dbReference>
<dbReference type="InterPro" id="IPR035903">
    <property type="entry name" value="HesB-like_dom_sf"/>
</dbReference>
<keyword evidence="2 5" id="KW-0479">Metal-binding</keyword>
<feature type="coiled-coil region" evidence="6">
    <location>
        <begin position="98"/>
        <end position="125"/>
    </location>
</feature>
<dbReference type="Gene3D" id="3.30.300.130">
    <property type="entry name" value="Fe-S cluster assembly (FSCA)"/>
    <property type="match status" value="1"/>
</dbReference>
<dbReference type="EMBL" id="CP032759">
    <property type="protein sequence ID" value="AYN24548.1"/>
    <property type="molecule type" value="Genomic_DNA"/>
</dbReference>
<dbReference type="GO" id="GO:0051539">
    <property type="term" value="F:4 iron, 4 sulfur cluster binding"/>
    <property type="evidence" value="ECO:0007669"/>
    <property type="project" value="UniProtKB-UniRule"/>
</dbReference>